<dbReference type="AlphaFoldDB" id="A0A3S3RZT5"/>
<evidence type="ECO:0000256" key="4">
    <source>
        <dbReference type="ARBA" id="ARBA00023136"/>
    </source>
</evidence>
<evidence type="ECO:0000256" key="5">
    <source>
        <dbReference type="SAM" id="Phobius"/>
    </source>
</evidence>
<accession>A0A3S3RZT5</accession>
<dbReference type="GO" id="GO:0006465">
    <property type="term" value="P:signal peptide processing"/>
    <property type="evidence" value="ECO:0007669"/>
    <property type="project" value="InterPro"/>
</dbReference>
<feature type="transmembrane region" description="Helical" evidence="5">
    <location>
        <begin position="259"/>
        <end position="282"/>
    </location>
</feature>
<reference evidence="6 7" key="1">
    <citation type="submission" date="2018-12" db="EMBL/GenBank/DDBJ databases">
        <title>The complete genome of the methanogenic archaea of the candidate phylum Verstraetearchaeota, obtained from the metagenome of underground thermal water.</title>
        <authorList>
            <person name="Kadnikov V.V."/>
            <person name="Mardanov A.V."/>
            <person name="Beletsky A.V."/>
            <person name="Karnachuk O.V."/>
            <person name="Ravin N.V."/>
        </authorList>
    </citation>
    <scope>NUCLEOTIDE SEQUENCE [LARGE SCALE GENOMIC DNA]</scope>
    <source>
        <strain evidence="6">Ch88</strain>
    </source>
</reference>
<keyword evidence="2 5" id="KW-0812">Transmembrane</keyword>
<name>A0A3S3RZT5_METS7</name>
<evidence type="ECO:0000313" key="6">
    <source>
        <dbReference type="EMBL" id="RWX73279.1"/>
    </source>
</evidence>
<sequence length="424" mass="45860">MWLVALAMVLGSYAAVSALGRFLPEMQYYLASVIVWAAVTAAVILMDKRMNKGNLASFRLNKRVIINALYLAALQLAALISTGFFMGFGRTPFSLAPIFILVNTAFFGTSIMAFEFTRAYLIKSYSKKRIFLGLVLISILFTTISFNFAAYTTAFQGVRFFEFFGGRLIPAFAINFAASYLALLGGPTSSLAYIFPLQAFQWLSPIIPNPDWAVRGLVNTAIPALGLLFLNEGVRTGTLIRYGLIRKTDLRKFPKKTSALPWVIVLIVAMTILWIPTGLLGFKPSVVASNSMSPALETGDVVISVPSDPSSIKVGDIVQYTRAGYGISITHRVVSIEPSGSTYLITTKGDANNVADDPISVSGKIGKVVQVVPKIGLITIYLRDFVYNLAQVVSRGGAQASIAPSFLGPQTAGMQIIEEGGEKT</sequence>
<comment type="caution">
    <text evidence="6">The sequence shown here is derived from an EMBL/GenBank/DDBJ whole genome shotgun (WGS) entry which is preliminary data.</text>
</comment>
<dbReference type="GO" id="GO:0004252">
    <property type="term" value="F:serine-type endopeptidase activity"/>
    <property type="evidence" value="ECO:0007669"/>
    <property type="project" value="InterPro"/>
</dbReference>
<evidence type="ECO:0000256" key="1">
    <source>
        <dbReference type="ARBA" id="ARBA00004370"/>
    </source>
</evidence>
<dbReference type="InterPro" id="IPR036286">
    <property type="entry name" value="LexA/Signal_pep-like_sf"/>
</dbReference>
<dbReference type="SUPFAM" id="SSF51306">
    <property type="entry name" value="LexA/Signal peptidase"/>
    <property type="match status" value="1"/>
</dbReference>
<comment type="subcellular location">
    <subcellularLocation>
        <location evidence="1">Membrane</location>
    </subcellularLocation>
</comment>
<feature type="transmembrane region" description="Helical" evidence="5">
    <location>
        <begin position="129"/>
        <end position="151"/>
    </location>
</feature>
<dbReference type="NCBIfam" id="TIGR02228">
    <property type="entry name" value="sigpep_I_arch"/>
    <property type="match status" value="1"/>
</dbReference>
<feature type="transmembrane region" description="Helical" evidence="5">
    <location>
        <begin position="28"/>
        <end position="46"/>
    </location>
</feature>
<gene>
    <name evidence="6" type="ORF">Metus_1253</name>
</gene>
<evidence type="ECO:0000256" key="3">
    <source>
        <dbReference type="ARBA" id="ARBA00022989"/>
    </source>
</evidence>
<keyword evidence="4 5" id="KW-0472">Membrane</keyword>
<feature type="transmembrane region" description="Helical" evidence="5">
    <location>
        <begin position="67"/>
        <end position="88"/>
    </location>
</feature>
<dbReference type="CDD" id="cd06530">
    <property type="entry name" value="S26_SPase_I"/>
    <property type="match status" value="1"/>
</dbReference>
<dbReference type="EMBL" id="RXGA01000003">
    <property type="protein sequence ID" value="RWX73279.1"/>
    <property type="molecule type" value="Genomic_DNA"/>
</dbReference>
<evidence type="ECO:0000313" key="7">
    <source>
        <dbReference type="Proteomes" id="UP000288215"/>
    </source>
</evidence>
<dbReference type="GO" id="GO:0016020">
    <property type="term" value="C:membrane"/>
    <property type="evidence" value="ECO:0007669"/>
    <property type="project" value="UniProtKB-SubCell"/>
</dbReference>
<evidence type="ECO:0008006" key="8">
    <source>
        <dbReference type="Google" id="ProtNLM"/>
    </source>
</evidence>
<feature type="transmembrane region" description="Helical" evidence="5">
    <location>
        <begin position="171"/>
        <end position="195"/>
    </location>
</feature>
<dbReference type="PANTHER" id="PTHR10806:SF6">
    <property type="entry name" value="SIGNAL PEPTIDASE COMPLEX CATALYTIC SUBUNIT SEC11"/>
    <property type="match status" value="1"/>
</dbReference>
<proteinExistence type="predicted"/>
<protein>
    <recommendedName>
        <fullName evidence="8">Signal peptidase I</fullName>
    </recommendedName>
</protein>
<evidence type="ECO:0000256" key="2">
    <source>
        <dbReference type="ARBA" id="ARBA00022692"/>
    </source>
</evidence>
<dbReference type="Proteomes" id="UP000288215">
    <property type="component" value="Unassembled WGS sequence"/>
</dbReference>
<organism evidence="6 7">
    <name type="scientific">Methanosuratincola subterraneus</name>
    <dbReference type="NCBI Taxonomy" id="2593994"/>
    <lineage>
        <taxon>Archaea</taxon>
        <taxon>Thermoproteota</taxon>
        <taxon>Methanosuratincolia</taxon>
        <taxon>Candidatus Methanomethylicales</taxon>
        <taxon>Candidatus Methanomethylicaceae</taxon>
        <taxon>Candidatus Methanosuratincola (ex Vanwonterghem et al. 2016)</taxon>
    </lineage>
</organism>
<dbReference type="InterPro" id="IPR019533">
    <property type="entry name" value="Peptidase_S26"/>
</dbReference>
<feature type="transmembrane region" description="Helical" evidence="5">
    <location>
        <begin position="94"/>
        <end position="117"/>
    </location>
</feature>
<keyword evidence="3 5" id="KW-1133">Transmembrane helix</keyword>
<dbReference type="PANTHER" id="PTHR10806">
    <property type="entry name" value="SIGNAL PEPTIDASE COMPLEX CATALYTIC SUBUNIT SEC11"/>
    <property type="match status" value="1"/>
</dbReference>
<dbReference type="InterPro" id="IPR001733">
    <property type="entry name" value="Peptidase_S26B"/>
</dbReference>